<dbReference type="AlphaFoldDB" id="A0A345IHA6"/>
<reference evidence="3 4" key="1">
    <citation type="submission" date="2018-07" db="EMBL/GenBank/DDBJ databases">
        <title>Complete Genome and Methylome Analysis of Deinococcus wulumuqiensis NEB 479.</title>
        <authorList>
            <person name="Fomenkov A."/>
            <person name="Luyten Y."/>
            <person name="Vincze T."/>
            <person name="Anton B.P."/>
            <person name="Clark T."/>
            <person name="Roberts R.J."/>
            <person name="Morgan R.D."/>
        </authorList>
    </citation>
    <scope>NUCLEOTIDE SEQUENCE [LARGE SCALE GENOMIC DNA]</scope>
    <source>
        <strain evidence="3 4">NEB 479</strain>
    </source>
</reference>
<dbReference type="Proteomes" id="UP000253744">
    <property type="component" value="Chromosome"/>
</dbReference>
<dbReference type="SUPFAM" id="SSF51445">
    <property type="entry name" value="(Trans)glycosidases"/>
    <property type="match status" value="1"/>
</dbReference>
<dbReference type="Pfam" id="PF03537">
    <property type="entry name" value="Glyco_hydro_114"/>
    <property type="match status" value="1"/>
</dbReference>
<dbReference type="InterPro" id="IPR004352">
    <property type="entry name" value="GH114_TIM-barrel"/>
</dbReference>
<evidence type="ECO:0000259" key="2">
    <source>
        <dbReference type="Pfam" id="PF03537"/>
    </source>
</evidence>
<dbReference type="RefSeq" id="WP_114671962.1">
    <property type="nucleotide sequence ID" value="NZ_CP031158.1"/>
</dbReference>
<dbReference type="InterPro" id="IPR016063">
    <property type="entry name" value="TM1410_Glycdase"/>
</dbReference>
<dbReference type="PANTHER" id="PTHR35882">
    <property type="entry name" value="PELA"/>
    <property type="match status" value="1"/>
</dbReference>
<sequence>MKPFVCALLMLSACGDTPTSQAPASGRAPAPPVTVPTSSTAGRPALGAVQHWAVQLTGYGQARLNTVRTSPFELAVVDPFDDDGVPWPAAEVGSAAQGRWLVAYLSMGAAESYRPYWQDGWKVGSPAWLLREDPDWPGNFDVAYWDPEWQKIALAQLDRVIAQGFGGVYMDLIDAYERNDTRPTARAEMVQWVCRIAAHARAKNPNFVIIPQNAAELIRDPGYAACVDASGNEETYVYATNQPTEAERQRDLLADYRLWQQAGKPVFTIEYADQPELMKSAAARARAAGLVPYLAERSLNRLILNQP</sequence>
<evidence type="ECO:0000256" key="1">
    <source>
        <dbReference type="SAM" id="MobiDB-lite"/>
    </source>
</evidence>
<name>A0A345IHA6_9DEIO</name>
<dbReference type="InterPro" id="IPR013785">
    <property type="entry name" value="Aldolase_TIM"/>
</dbReference>
<gene>
    <name evidence="3" type="ORF">DVJ83_07790</name>
</gene>
<dbReference type="KEGG" id="dwu:DVJ83_07790"/>
<dbReference type="PANTHER" id="PTHR35882:SF1">
    <property type="match status" value="1"/>
</dbReference>
<accession>A0A345IHA6</accession>
<protein>
    <recommendedName>
        <fullName evidence="2">Glycoside-hydrolase family GH114 TIM-barrel domain-containing protein</fullName>
    </recommendedName>
</protein>
<feature type="domain" description="Glycoside-hydrolase family GH114 TIM-barrel" evidence="2">
    <location>
        <begin position="52"/>
        <end position="299"/>
    </location>
</feature>
<feature type="region of interest" description="Disordered" evidence="1">
    <location>
        <begin position="19"/>
        <end position="38"/>
    </location>
</feature>
<evidence type="ECO:0000313" key="3">
    <source>
        <dbReference type="EMBL" id="AXG99078.1"/>
    </source>
</evidence>
<dbReference type="STRING" id="1288484.GCA_000348665_01394"/>
<evidence type="ECO:0000313" key="4">
    <source>
        <dbReference type="Proteomes" id="UP000253744"/>
    </source>
</evidence>
<dbReference type="InterPro" id="IPR016062">
    <property type="entry name" value="TM1410-rel"/>
</dbReference>
<dbReference type="NCBIfam" id="TIGR01370">
    <property type="entry name" value="MJ1477/TM1410 family putative glycoside hydrolase"/>
    <property type="match status" value="1"/>
</dbReference>
<proteinExistence type="predicted"/>
<dbReference type="PRINTS" id="PR01545">
    <property type="entry name" value="THEMAYE10DUF"/>
</dbReference>
<dbReference type="Gene3D" id="3.20.20.70">
    <property type="entry name" value="Aldolase class I"/>
    <property type="match status" value="1"/>
</dbReference>
<dbReference type="EMBL" id="CP031158">
    <property type="protein sequence ID" value="AXG99078.1"/>
    <property type="molecule type" value="Genomic_DNA"/>
</dbReference>
<organism evidence="3 4">
    <name type="scientific">Deinococcus wulumuqiensis</name>
    <dbReference type="NCBI Taxonomy" id="980427"/>
    <lineage>
        <taxon>Bacteria</taxon>
        <taxon>Thermotogati</taxon>
        <taxon>Deinococcota</taxon>
        <taxon>Deinococci</taxon>
        <taxon>Deinococcales</taxon>
        <taxon>Deinococcaceae</taxon>
        <taxon>Deinococcus</taxon>
    </lineage>
</organism>
<dbReference type="InterPro" id="IPR017853">
    <property type="entry name" value="GH"/>
</dbReference>